<reference evidence="8 9" key="1">
    <citation type="submission" date="2018-10" db="EMBL/GenBank/DDBJ databases">
        <title>Genomic Encyclopedia of Type Strains, Phase IV (KMG-IV): sequencing the most valuable type-strain genomes for metagenomic binning, comparative biology and taxonomic classification.</title>
        <authorList>
            <person name="Goeker M."/>
        </authorList>
    </citation>
    <scope>NUCLEOTIDE SEQUENCE [LARGE SCALE GENOMIC DNA]</scope>
    <source>
        <strain evidence="8 9">DSM 22228</strain>
    </source>
</reference>
<evidence type="ECO:0000256" key="6">
    <source>
        <dbReference type="ARBA" id="ARBA00023288"/>
    </source>
</evidence>
<dbReference type="RefSeq" id="WP_121145289.1">
    <property type="nucleotide sequence ID" value="NZ_RBWY01000003.1"/>
</dbReference>
<dbReference type="GO" id="GO:0016020">
    <property type="term" value="C:membrane"/>
    <property type="evidence" value="ECO:0007669"/>
    <property type="project" value="InterPro"/>
</dbReference>
<evidence type="ECO:0000256" key="4">
    <source>
        <dbReference type="ARBA" id="ARBA00023136"/>
    </source>
</evidence>
<feature type="chain" id="PRO_5019811635" evidence="7">
    <location>
        <begin position="27"/>
        <end position="43"/>
    </location>
</feature>
<feature type="signal peptide" evidence="7">
    <location>
        <begin position="1"/>
        <end position="26"/>
    </location>
</feature>
<evidence type="ECO:0000256" key="7">
    <source>
        <dbReference type="SAM" id="SignalP"/>
    </source>
</evidence>
<organism evidence="8 9">
    <name type="scientific">Orbus hercynius</name>
    <dbReference type="NCBI Taxonomy" id="593135"/>
    <lineage>
        <taxon>Bacteria</taxon>
        <taxon>Pseudomonadati</taxon>
        <taxon>Pseudomonadota</taxon>
        <taxon>Gammaproteobacteria</taxon>
        <taxon>Orbales</taxon>
        <taxon>Orbaceae</taxon>
        <taxon>Orbus</taxon>
    </lineage>
</organism>
<keyword evidence="5" id="KW-0564">Palmitate</keyword>
<evidence type="ECO:0000256" key="3">
    <source>
        <dbReference type="ARBA" id="ARBA00022729"/>
    </source>
</evidence>
<dbReference type="EMBL" id="RBWY01000003">
    <property type="protein sequence ID" value="RKS85132.1"/>
    <property type="molecule type" value="Genomic_DNA"/>
</dbReference>
<dbReference type="Proteomes" id="UP000278542">
    <property type="component" value="Unassembled WGS sequence"/>
</dbReference>
<sequence>MYKKVLAILCALMVVAVVTGCNTVHGVGEDIQSGGKAVSNAAS</sequence>
<protein>
    <submittedName>
        <fullName evidence="8">Entericidin B</fullName>
    </submittedName>
</protein>
<evidence type="ECO:0000256" key="2">
    <source>
        <dbReference type="ARBA" id="ARBA00022475"/>
    </source>
</evidence>
<dbReference type="PROSITE" id="PS51257">
    <property type="entry name" value="PROKAR_LIPOPROTEIN"/>
    <property type="match status" value="1"/>
</dbReference>
<evidence type="ECO:0000313" key="8">
    <source>
        <dbReference type="EMBL" id="RKS85132.1"/>
    </source>
</evidence>
<dbReference type="AlphaFoldDB" id="A0A495RCD9"/>
<dbReference type="InterPro" id="IPR012556">
    <property type="entry name" value="Entericidin"/>
</dbReference>
<dbReference type="OrthoDB" id="9181810at2"/>
<evidence type="ECO:0000256" key="5">
    <source>
        <dbReference type="ARBA" id="ARBA00023139"/>
    </source>
</evidence>
<name>A0A495RCD9_9GAMM</name>
<comment type="similarity">
    <text evidence="1">Belongs to the EcnA/EcnB lipoprotein family.</text>
</comment>
<keyword evidence="4" id="KW-0472">Membrane</keyword>
<dbReference type="Pfam" id="PF08085">
    <property type="entry name" value="Entericidin"/>
    <property type="match status" value="1"/>
</dbReference>
<evidence type="ECO:0000313" key="9">
    <source>
        <dbReference type="Proteomes" id="UP000278542"/>
    </source>
</evidence>
<keyword evidence="2" id="KW-1003">Cell membrane</keyword>
<evidence type="ECO:0000256" key="1">
    <source>
        <dbReference type="ARBA" id="ARBA00010296"/>
    </source>
</evidence>
<proteinExistence type="inferred from homology"/>
<keyword evidence="9" id="KW-1185">Reference proteome</keyword>
<dbReference type="GO" id="GO:0009636">
    <property type="term" value="P:response to toxic substance"/>
    <property type="evidence" value="ECO:0007669"/>
    <property type="project" value="InterPro"/>
</dbReference>
<keyword evidence="3 7" id="KW-0732">Signal</keyword>
<comment type="caution">
    <text evidence="8">The sequence shown here is derived from an EMBL/GenBank/DDBJ whole genome shotgun (WGS) entry which is preliminary data.</text>
</comment>
<keyword evidence="6" id="KW-0449">Lipoprotein</keyword>
<gene>
    <name evidence="8" type="ORF">DES39_1641</name>
</gene>
<accession>A0A495RCD9</accession>